<feature type="non-terminal residue" evidence="1">
    <location>
        <position position="1"/>
    </location>
</feature>
<gene>
    <name evidence="1" type="ORF">B7463_g7596</name>
</gene>
<name>A0A3E2H5R0_SCYLI</name>
<comment type="caution">
    <text evidence="1">The sequence shown here is derived from an EMBL/GenBank/DDBJ whole genome shotgun (WGS) entry which is preliminary data.</text>
</comment>
<dbReference type="EMBL" id="NCSJ02000152">
    <property type="protein sequence ID" value="RFU28745.1"/>
    <property type="molecule type" value="Genomic_DNA"/>
</dbReference>
<organism evidence="1 2">
    <name type="scientific">Scytalidium lignicola</name>
    <name type="common">Hyphomycete</name>
    <dbReference type="NCBI Taxonomy" id="5539"/>
    <lineage>
        <taxon>Eukaryota</taxon>
        <taxon>Fungi</taxon>
        <taxon>Dikarya</taxon>
        <taxon>Ascomycota</taxon>
        <taxon>Pezizomycotina</taxon>
        <taxon>Leotiomycetes</taxon>
        <taxon>Leotiomycetes incertae sedis</taxon>
        <taxon>Scytalidium</taxon>
    </lineage>
</organism>
<keyword evidence="2" id="KW-1185">Reference proteome</keyword>
<protein>
    <submittedName>
        <fullName evidence="1">Uncharacterized protein</fullName>
    </submittedName>
</protein>
<reference evidence="1 2" key="1">
    <citation type="submission" date="2018-05" db="EMBL/GenBank/DDBJ databases">
        <title>Draft genome sequence of Scytalidium lignicola DSM 105466, a ubiquitous saprotrophic fungus.</title>
        <authorList>
            <person name="Buettner E."/>
            <person name="Gebauer A.M."/>
            <person name="Hofrichter M."/>
            <person name="Liers C."/>
            <person name="Kellner H."/>
        </authorList>
    </citation>
    <scope>NUCLEOTIDE SEQUENCE [LARGE SCALE GENOMIC DNA]</scope>
    <source>
        <strain evidence="1 2">DSM 105466</strain>
    </source>
</reference>
<accession>A0A3E2H5R0</accession>
<evidence type="ECO:0000313" key="1">
    <source>
        <dbReference type="EMBL" id="RFU28745.1"/>
    </source>
</evidence>
<proteinExistence type="predicted"/>
<evidence type="ECO:0000313" key="2">
    <source>
        <dbReference type="Proteomes" id="UP000258309"/>
    </source>
</evidence>
<sequence>MATTNAAIESDGNVQMVEKVYPRFHMHNSEPKSVEPGIIDVDEDLSTTIGFMARCNIYPFDTKSGREPPIPYSSYAQRRTQEETYPYQETFKYQAFNSGRPLSGCLGNDEDD</sequence>
<dbReference type="AlphaFoldDB" id="A0A3E2H5R0"/>
<feature type="non-terminal residue" evidence="1">
    <location>
        <position position="112"/>
    </location>
</feature>
<dbReference type="Proteomes" id="UP000258309">
    <property type="component" value="Unassembled WGS sequence"/>
</dbReference>